<name>A0ACB8U9C1_9APHY</name>
<dbReference type="Proteomes" id="UP001055072">
    <property type="component" value="Unassembled WGS sequence"/>
</dbReference>
<protein>
    <submittedName>
        <fullName evidence="1">Uncharacterized protein</fullName>
    </submittedName>
</protein>
<dbReference type="EMBL" id="MU274906">
    <property type="protein sequence ID" value="KAI0090918.1"/>
    <property type="molecule type" value="Genomic_DNA"/>
</dbReference>
<reference evidence="1" key="1">
    <citation type="journal article" date="2021" name="Environ. Microbiol.">
        <title>Gene family expansions and transcriptome signatures uncover fungal adaptations to wood decay.</title>
        <authorList>
            <person name="Hage H."/>
            <person name="Miyauchi S."/>
            <person name="Viragh M."/>
            <person name="Drula E."/>
            <person name="Min B."/>
            <person name="Chaduli D."/>
            <person name="Navarro D."/>
            <person name="Favel A."/>
            <person name="Norest M."/>
            <person name="Lesage-Meessen L."/>
            <person name="Balint B."/>
            <person name="Merenyi Z."/>
            <person name="de Eugenio L."/>
            <person name="Morin E."/>
            <person name="Martinez A.T."/>
            <person name="Baldrian P."/>
            <person name="Stursova M."/>
            <person name="Martinez M.J."/>
            <person name="Novotny C."/>
            <person name="Magnuson J.K."/>
            <person name="Spatafora J.W."/>
            <person name="Maurice S."/>
            <person name="Pangilinan J."/>
            <person name="Andreopoulos W."/>
            <person name="LaButti K."/>
            <person name="Hundley H."/>
            <person name="Na H."/>
            <person name="Kuo A."/>
            <person name="Barry K."/>
            <person name="Lipzen A."/>
            <person name="Henrissat B."/>
            <person name="Riley R."/>
            <person name="Ahrendt S."/>
            <person name="Nagy L.G."/>
            <person name="Grigoriev I.V."/>
            <person name="Martin F."/>
            <person name="Rosso M.N."/>
        </authorList>
    </citation>
    <scope>NUCLEOTIDE SEQUENCE</scope>
    <source>
        <strain evidence="1">CBS 384.51</strain>
    </source>
</reference>
<accession>A0ACB8U9C1</accession>
<keyword evidence="2" id="KW-1185">Reference proteome</keyword>
<organism evidence="1 2">
    <name type="scientific">Irpex rosettiformis</name>
    <dbReference type="NCBI Taxonomy" id="378272"/>
    <lineage>
        <taxon>Eukaryota</taxon>
        <taxon>Fungi</taxon>
        <taxon>Dikarya</taxon>
        <taxon>Basidiomycota</taxon>
        <taxon>Agaricomycotina</taxon>
        <taxon>Agaricomycetes</taxon>
        <taxon>Polyporales</taxon>
        <taxon>Irpicaceae</taxon>
        <taxon>Irpex</taxon>
    </lineage>
</organism>
<evidence type="ECO:0000313" key="1">
    <source>
        <dbReference type="EMBL" id="KAI0090918.1"/>
    </source>
</evidence>
<sequence length="334" mass="37476">MSPAQVLDKYYLSITLLVTVGYQLLGFAIAWTFQFDKITDFTGGSNFFILALMTLLMGNTYHARNIVTSVFVMVWAARLAGFLLFRVLKTGSDARFDDIRSHFFKFMGFWIGQSSLVWTVSLPLIILNSPAVSDLATGGANPKFGTARDIVGIVLWVVGWVIESVADIQKYQYKSSNPPKDRPIQTGLWKWSRHPPYFGEMLCWWGIWTLCLSPTTNGGDPGLPNDVKAAQRGSVVSPVFTFLLLMFVSGVPTAEKPTAKKFILINNTDDDDNEPTHPSAWSKYTHYLASTSILVPIPPRVYRPLPRWVKRSVLLDFPMYGFDGEEGEEGRKGR</sequence>
<proteinExistence type="predicted"/>
<gene>
    <name evidence="1" type="ORF">BDY19DRAFT_886174</name>
</gene>
<evidence type="ECO:0000313" key="2">
    <source>
        <dbReference type="Proteomes" id="UP001055072"/>
    </source>
</evidence>
<comment type="caution">
    <text evidence="1">The sequence shown here is derived from an EMBL/GenBank/DDBJ whole genome shotgun (WGS) entry which is preliminary data.</text>
</comment>